<protein>
    <submittedName>
        <fullName evidence="1">Uncharacterized protein</fullName>
    </submittedName>
</protein>
<feature type="non-terminal residue" evidence="1">
    <location>
        <position position="114"/>
    </location>
</feature>
<dbReference type="AlphaFoldDB" id="A0A1B6F6N5"/>
<organism evidence="1">
    <name type="scientific">Cuerna arida</name>
    <dbReference type="NCBI Taxonomy" id="1464854"/>
    <lineage>
        <taxon>Eukaryota</taxon>
        <taxon>Metazoa</taxon>
        <taxon>Ecdysozoa</taxon>
        <taxon>Arthropoda</taxon>
        <taxon>Hexapoda</taxon>
        <taxon>Insecta</taxon>
        <taxon>Pterygota</taxon>
        <taxon>Neoptera</taxon>
        <taxon>Paraneoptera</taxon>
        <taxon>Hemiptera</taxon>
        <taxon>Auchenorrhyncha</taxon>
        <taxon>Membracoidea</taxon>
        <taxon>Cicadellidae</taxon>
        <taxon>Cicadellinae</taxon>
        <taxon>Proconiini</taxon>
        <taxon>Cuerna</taxon>
    </lineage>
</organism>
<proteinExistence type="predicted"/>
<reference evidence="1" key="1">
    <citation type="submission" date="2015-11" db="EMBL/GenBank/DDBJ databases">
        <title>De novo transcriptome assembly of four potential Pierce s Disease insect vectors from Arizona vineyards.</title>
        <authorList>
            <person name="Tassone E.E."/>
        </authorList>
    </citation>
    <scope>NUCLEOTIDE SEQUENCE</scope>
</reference>
<evidence type="ECO:0000313" key="1">
    <source>
        <dbReference type="EMBL" id="JAS45751.1"/>
    </source>
</evidence>
<dbReference type="EMBL" id="GECZ01024018">
    <property type="protein sequence ID" value="JAS45751.1"/>
    <property type="molecule type" value="Transcribed_RNA"/>
</dbReference>
<sequence>MDPLASSVMKYLATASATKGMLVSSVTLVPEATMDSPSVDLVTATEPEPTLNIAQEVFVFVMRMGSVLVRATLQGGSAESARLEHLACWRNSQMAVSSASASTELPDAEKLKAH</sequence>
<accession>A0A1B6F6N5</accession>
<name>A0A1B6F6N5_9HEMI</name>
<gene>
    <name evidence="1" type="ORF">g.700</name>
</gene>